<evidence type="ECO:0000256" key="2">
    <source>
        <dbReference type="ARBA" id="ARBA00007362"/>
    </source>
</evidence>
<name>A0A840ES36_9ACTN</name>
<dbReference type="AlphaFoldDB" id="A0A840ES36"/>
<dbReference type="GO" id="GO:0016020">
    <property type="term" value="C:membrane"/>
    <property type="evidence" value="ECO:0007669"/>
    <property type="project" value="UniProtKB-SubCell"/>
</dbReference>
<protein>
    <submittedName>
        <fullName evidence="9">O-acetylserine/cysteine efflux transporter</fullName>
    </submittedName>
</protein>
<evidence type="ECO:0000313" key="9">
    <source>
        <dbReference type="EMBL" id="MBB4135655.1"/>
    </source>
</evidence>
<feature type="compositionally biased region" description="Basic and acidic residues" evidence="6">
    <location>
        <begin position="308"/>
        <end position="320"/>
    </location>
</feature>
<feature type="transmembrane region" description="Helical" evidence="7">
    <location>
        <begin position="86"/>
        <end position="105"/>
    </location>
</feature>
<evidence type="ECO:0000313" key="10">
    <source>
        <dbReference type="Proteomes" id="UP000551501"/>
    </source>
</evidence>
<evidence type="ECO:0000256" key="1">
    <source>
        <dbReference type="ARBA" id="ARBA00004141"/>
    </source>
</evidence>
<feature type="transmembrane region" description="Helical" evidence="7">
    <location>
        <begin position="241"/>
        <end position="261"/>
    </location>
</feature>
<keyword evidence="10" id="KW-1185">Reference proteome</keyword>
<comment type="similarity">
    <text evidence="2">Belongs to the EamA transporter family.</text>
</comment>
<keyword evidence="4 7" id="KW-1133">Transmembrane helix</keyword>
<evidence type="ECO:0000256" key="6">
    <source>
        <dbReference type="SAM" id="MobiDB-lite"/>
    </source>
</evidence>
<feature type="transmembrane region" description="Helical" evidence="7">
    <location>
        <begin position="30"/>
        <end position="49"/>
    </location>
</feature>
<organism evidence="9 10">
    <name type="scientific">Gordonia humi</name>
    <dbReference type="NCBI Taxonomy" id="686429"/>
    <lineage>
        <taxon>Bacteria</taxon>
        <taxon>Bacillati</taxon>
        <taxon>Actinomycetota</taxon>
        <taxon>Actinomycetes</taxon>
        <taxon>Mycobacteriales</taxon>
        <taxon>Gordoniaceae</taxon>
        <taxon>Gordonia</taxon>
    </lineage>
</organism>
<dbReference type="RefSeq" id="WP_183370675.1">
    <property type="nucleotide sequence ID" value="NZ_BAABHL010000122.1"/>
</dbReference>
<evidence type="ECO:0000256" key="5">
    <source>
        <dbReference type="ARBA" id="ARBA00023136"/>
    </source>
</evidence>
<reference evidence="9 10" key="1">
    <citation type="submission" date="2020-08" db="EMBL/GenBank/DDBJ databases">
        <title>Sequencing the genomes of 1000 actinobacteria strains.</title>
        <authorList>
            <person name="Klenk H.-P."/>
        </authorList>
    </citation>
    <scope>NUCLEOTIDE SEQUENCE [LARGE SCALE GENOMIC DNA]</scope>
    <source>
        <strain evidence="9 10">DSM 45298</strain>
    </source>
</reference>
<feature type="domain" description="EamA" evidence="8">
    <location>
        <begin position="6"/>
        <end position="130"/>
    </location>
</feature>
<feature type="domain" description="EamA" evidence="8">
    <location>
        <begin position="144"/>
        <end position="282"/>
    </location>
</feature>
<evidence type="ECO:0000256" key="7">
    <source>
        <dbReference type="SAM" id="Phobius"/>
    </source>
</evidence>
<dbReference type="Pfam" id="PF00892">
    <property type="entry name" value="EamA"/>
    <property type="match status" value="2"/>
</dbReference>
<evidence type="ECO:0000256" key="3">
    <source>
        <dbReference type="ARBA" id="ARBA00022692"/>
    </source>
</evidence>
<sequence>MPSRHIALAVLVAAVWGVNFIAIDYSLDTFAPMFLVVVRFALIAIPTVLFVPRPAVPTRWLIGYGVGFGVLQFAFLYWGMSAGMPAGLASLVLQASAPFTVLLGATFLSERLSTRQVVGIVVAVTGLAVVGWQRAEHAAILPFLLTLAGAFGWAIGNVCNRQARTADPFRLMLWMTVVPPIPMLAVSLLVEGPAEIGESVRTAFTLDGLPADLGLLFTVVVATVLGSGVWTWLMSRYPASVVAPFSMLVPVVGMTTAWLMLDQSVRPVEIAGAVLVVSGVLFGSIRRSGRAQRVDRRGEPEDGGAEGSHGHDVERATADL</sequence>
<dbReference type="InterPro" id="IPR037185">
    <property type="entry name" value="EmrE-like"/>
</dbReference>
<dbReference type="EMBL" id="JACIFP010000001">
    <property type="protein sequence ID" value="MBB4135655.1"/>
    <property type="molecule type" value="Genomic_DNA"/>
</dbReference>
<comment type="subcellular location">
    <subcellularLocation>
        <location evidence="1">Membrane</location>
        <topology evidence="1">Multi-pass membrane protein</topology>
    </subcellularLocation>
</comment>
<feature type="transmembrane region" description="Helical" evidence="7">
    <location>
        <begin position="213"/>
        <end position="234"/>
    </location>
</feature>
<dbReference type="Proteomes" id="UP000551501">
    <property type="component" value="Unassembled WGS sequence"/>
</dbReference>
<feature type="transmembrane region" description="Helical" evidence="7">
    <location>
        <begin position="117"/>
        <end position="133"/>
    </location>
</feature>
<evidence type="ECO:0000256" key="4">
    <source>
        <dbReference type="ARBA" id="ARBA00022989"/>
    </source>
</evidence>
<keyword evidence="5 7" id="KW-0472">Membrane</keyword>
<evidence type="ECO:0000259" key="8">
    <source>
        <dbReference type="Pfam" id="PF00892"/>
    </source>
</evidence>
<feature type="transmembrane region" description="Helical" evidence="7">
    <location>
        <begin position="61"/>
        <end position="80"/>
    </location>
</feature>
<dbReference type="InterPro" id="IPR000620">
    <property type="entry name" value="EamA_dom"/>
</dbReference>
<accession>A0A840ES36</accession>
<dbReference type="SUPFAM" id="SSF103481">
    <property type="entry name" value="Multidrug resistance efflux transporter EmrE"/>
    <property type="match status" value="2"/>
</dbReference>
<feature type="transmembrane region" description="Helical" evidence="7">
    <location>
        <begin position="139"/>
        <end position="159"/>
    </location>
</feature>
<dbReference type="InterPro" id="IPR050638">
    <property type="entry name" value="AA-Vitamin_Transporters"/>
</dbReference>
<proteinExistence type="inferred from homology"/>
<dbReference type="PANTHER" id="PTHR32322:SF9">
    <property type="entry name" value="AMINO-ACID METABOLITE EFFLUX PUMP-RELATED"/>
    <property type="match status" value="1"/>
</dbReference>
<feature type="transmembrane region" description="Helical" evidence="7">
    <location>
        <begin position="267"/>
        <end position="285"/>
    </location>
</feature>
<gene>
    <name evidence="9" type="ORF">BKA16_002207</name>
</gene>
<dbReference type="Gene3D" id="1.10.3730.20">
    <property type="match status" value="1"/>
</dbReference>
<feature type="region of interest" description="Disordered" evidence="6">
    <location>
        <begin position="292"/>
        <end position="320"/>
    </location>
</feature>
<feature type="transmembrane region" description="Helical" evidence="7">
    <location>
        <begin position="171"/>
        <end position="190"/>
    </location>
</feature>
<keyword evidence="3 7" id="KW-0812">Transmembrane</keyword>
<dbReference type="PANTHER" id="PTHR32322">
    <property type="entry name" value="INNER MEMBRANE TRANSPORTER"/>
    <property type="match status" value="1"/>
</dbReference>
<comment type="caution">
    <text evidence="9">The sequence shown here is derived from an EMBL/GenBank/DDBJ whole genome shotgun (WGS) entry which is preliminary data.</text>
</comment>